<protein>
    <submittedName>
        <fullName evidence="1">Uncharacterized protein</fullName>
    </submittedName>
</protein>
<dbReference type="PATRIC" id="fig|1094979.3.peg.2229"/>
<keyword evidence="2" id="KW-1185">Reference proteome</keyword>
<sequence>MRPRLAQRSLWNPCISLAPRPDLFVEEIGNRVDGRFHHGYEASDEQVTSEQVSHGKSDGKMGEGERYRLYQRLVAIRAMVVYE</sequence>
<evidence type="ECO:0000313" key="1">
    <source>
        <dbReference type="EMBL" id="EHJ04252.1"/>
    </source>
</evidence>
<dbReference type="Proteomes" id="UP000003208">
    <property type="component" value="Unassembled WGS sequence"/>
</dbReference>
<proteinExistence type="predicted"/>
<accession>G6YTW3</accession>
<evidence type="ECO:0000313" key="2">
    <source>
        <dbReference type="Proteomes" id="UP000003208"/>
    </source>
</evidence>
<organism evidence="1 2">
    <name type="scientific">Marinobacter manganoxydans MnI7-9</name>
    <dbReference type="NCBI Taxonomy" id="1094979"/>
    <lineage>
        <taxon>Bacteria</taxon>
        <taxon>Pseudomonadati</taxon>
        <taxon>Pseudomonadota</taxon>
        <taxon>Gammaproteobacteria</taxon>
        <taxon>Pseudomonadales</taxon>
        <taxon>Marinobacteraceae</taxon>
        <taxon>Marinobacter</taxon>
    </lineage>
</organism>
<dbReference type="AlphaFoldDB" id="G6YTW3"/>
<name>G6YTW3_9GAMM</name>
<dbReference type="EMBL" id="AGTR01000044">
    <property type="protein sequence ID" value="EHJ04252.1"/>
    <property type="molecule type" value="Genomic_DNA"/>
</dbReference>
<reference evidence="1 2" key="1">
    <citation type="journal article" date="2012" name="J. Bacteriol.">
        <title>Genome sequence of deep-sea manganese-oxidizing bacterium Marinobacter manganoxydans MnI7-9.</title>
        <authorList>
            <person name="Wang H."/>
            <person name="Li H."/>
            <person name="Shao Z."/>
            <person name="Liao S."/>
            <person name="Johnstone L."/>
            <person name="Rensing C."/>
            <person name="Wang G."/>
        </authorList>
    </citation>
    <scope>NUCLEOTIDE SEQUENCE [LARGE SCALE GENOMIC DNA]</scope>
    <source>
        <strain evidence="1 2">MnI7-9</strain>
    </source>
</reference>
<gene>
    <name evidence="1" type="ORF">KYE_11526</name>
</gene>